<keyword evidence="4" id="KW-1185">Reference proteome</keyword>
<evidence type="ECO:0000256" key="1">
    <source>
        <dbReference type="SAM" id="MobiDB-lite"/>
    </source>
</evidence>
<evidence type="ECO:0000259" key="2">
    <source>
        <dbReference type="PROSITE" id="PS50878"/>
    </source>
</evidence>
<dbReference type="Pfam" id="PF14529">
    <property type="entry name" value="Exo_endo_phos_2"/>
    <property type="match status" value="1"/>
</dbReference>
<dbReference type="STRING" id="98765.A0A2R6NR07"/>
<name>A0A2R6NR07_9APHY</name>
<dbReference type="GO" id="GO:0003824">
    <property type="term" value="F:catalytic activity"/>
    <property type="evidence" value="ECO:0007669"/>
    <property type="project" value="InterPro"/>
</dbReference>
<protein>
    <recommendedName>
        <fullName evidence="2">Reverse transcriptase domain-containing protein</fullName>
    </recommendedName>
</protein>
<reference evidence="3 4" key="1">
    <citation type="submission" date="2018-02" db="EMBL/GenBank/DDBJ databases">
        <title>Genome sequence of the basidiomycete white-rot fungus Phlebia centrifuga.</title>
        <authorList>
            <person name="Granchi Z."/>
            <person name="Peng M."/>
            <person name="de Vries R.P."/>
            <person name="Hilden K."/>
            <person name="Makela M.R."/>
            <person name="Grigoriev I."/>
            <person name="Riley R."/>
        </authorList>
    </citation>
    <scope>NUCLEOTIDE SEQUENCE [LARGE SCALE GENOMIC DNA]</scope>
    <source>
        <strain evidence="3 4">FBCC195</strain>
    </source>
</reference>
<dbReference type="InterPro" id="IPR005135">
    <property type="entry name" value="Endo/exonuclease/phosphatase"/>
</dbReference>
<sequence>MSCLHLPTLFPTIPPLLYCAPQPRQHTVRRLELVQPLLELALIQEPYIDWLGLTRANSKWNVIYPTGHRDKEKTDKTRSAILVNKRISTNDWDEIGIDSSDVTAIRIRTPSGPLYIFNVYNDQTHDRTVGKLIRRTAELEREETNRGEREGQNRTQLPTHFLWAGDFNRHHSFWEREENTHLLTRAYLDAAEPLVTALATFDLVQLLAPGIPTLQANGTGNLTRPDNVFASPALAEQLVTCNAHPALRPPNTDHFPIHSHLDVSYTESGEMPRWNWRKVEQADFYLALDEAVKGKDFPHSRIKTREEFDRTLEQLTEALVEAREQTVPKVKPSPFVKRWWNADLAKMRYKVQKLGRGAYNRRADAQHSVHTEYRKARNEYGEHIRKAKKEHWEAFLEDVDGESIWNFSKFAASEHTDGSRTRIPQLQTTGAHGRTKLSKSNEEKSKALHETFFPSPGAAPPNRDNGEPPEPAFEFKGITKDLIREVIKKLKRYKAPGIDDFPNEVFIWCEDILVPILYYLFRATHELGFYPDLWKISRTLVLRKPQRKDYTLPNAFRPIALLVCIAKILSACMARILAIQTEKLGLISNNHFLGRMGRTTTDSLHYISTTVKNAWRTKKVASILFLDVKAAFPSVNPERLLCILRRKGIPKEIVEWLKLKMTDRRTVLCFDDFQSSQFVIKGGLEQGCPLSVILYQFYNSDLLDAANRKDGETATGNIDDVAVVAVANDFEGTHDILRKYMTKQGGAFQWAKEHDSSFSVEKFGLLNCSHALRDLGPVLRLGSGFPVIKPAKSHKFLGVLVDNKFRWQAQIEKARDKGLQWLAHFRRMANVKHGISSRISQRLYFMIAIPSMLYAADVFLTPIQTRMAQESRRTGSIGAIQRLATVHRQAAMMMTGAMKTTATDVMETKSVIEHSPGCARSRKPTPSSHWYIEQLNTILESIDQRSMNLLTSTSFGQNP</sequence>
<feature type="compositionally biased region" description="Basic and acidic residues" evidence="1">
    <location>
        <begin position="439"/>
        <end position="449"/>
    </location>
</feature>
<accession>A0A2R6NR07</accession>
<evidence type="ECO:0000313" key="3">
    <source>
        <dbReference type="EMBL" id="PSR75090.1"/>
    </source>
</evidence>
<dbReference type="OrthoDB" id="2717295at2759"/>
<dbReference type="Gene3D" id="3.60.10.10">
    <property type="entry name" value="Endonuclease/exonuclease/phosphatase"/>
    <property type="match status" value="1"/>
</dbReference>
<dbReference type="PANTHER" id="PTHR33481:SF1">
    <property type="entry name" value="ENDONUCLEASE_EXONUCLEASE_PHOSPHATASE DOMAIN-CONTAINING PROTEIN-RELATED"/>
    <property type="match status" value="1"/>
</dbReference>
<dbReference type="Proteomes" id="UP000186601">
    <property type="component" value="Unassembled WGS sequence"/>
</dbReference>
<dbReference type="PANTHER" id="PTHR33481">
    <property type="entry name" value="REVERSE TRANSCRIPTASE"/>
    <property type="match status" value="1"/>
</dbReference>
<dbReference type="InterPro" id="IPR000477">
    <property type="entry name" value="RT_dom"/>
</dbReference>
<organism evidence="3 4">
    <name type="scientific">Hermanssonia centrifuga</name>
    <dbReference type="NCBI Taxonomy" id="98765"/>
    <lineage>
        <taxon>Eukaryota</taxon>
        <taxon>Fungi</taxon>
        <taxon>Dikarya</taxon>
        <taxon>Basidiomycota</taxon>
        <taxon>Agaricomycotina</taxon>
        <taxon>Agaricomycetes</taxon>
        <taxon>Polyporales</taxon>
        <taxon>Meruliaceae</taxon>
        <taxon>Hermanssonia</taxon>
    </lineage>
</organism>
<dbReference type="Pfam" id="PF00078">
    <property type="entry name" value="RVT_1"/>
    <property type="match status" value="1"/>
</dbReference>
<feature type="region of interest" description="Disordered" evidence="1">
    <location>
        <begin position="416"/>
        <end position="472"/>
    </location>
</feature>
<dbReference type="SUPFAM" id="SSF56672">
    <property type="entry name" value="DNA/RNA polymerases"/>
    <property type="match status" value="1"/>
</dbReference>
<gene>
    <name evidence="3" type="ORF">PHLCEN_2v9326</name>
</gene>
<dbReference type="CDD" id="cd01650">
    <property type="entry name" value="RT_nLTR_like"/>
    <property type="match status" value="1"/>
</dbReference>
<dbReference type="InterPro" id="IPR043502">
    <property type="entry name" value="DNA/RNA_pol_sf"/>
</dbReference>
<dbReference type="EMBL" id="MLYV02000931">
    <property type="protein sequence ID" value="PSR75090.1"/>
    <property type="molecule type" value="Genomic_DNA"/>
</dbReference>
<comment type="caution">
    <text evidence="3">The sequence shown here is derived from an EMBL/GenBank/DDBJ whole genome shotgun (WGS) entry which is preliminary data.</text>
</comment>
<dbReference type="InterPro" id="IPR036691">
    <property type="entry name" value="Endo/exonu/phosph_ase_sf"/>
</dbReference>
<dbReference type="SUPFAM" id="SSF56219">
    <property type="entry name" value="DNase I-like"/>
    <property type="match status" value="1"/>
</dbReference>
<evidence type="ECO:0000313" key="4">
    <source>
        <dbReference type="Proteomes" id="UP000186601"/>
    </source>
</evidence>
<dbReference type="AlphaFoldDB" id="A0A2R6NR07"/>
<proteinExistence type="predicted"/>
<feature type="domain" description="Reverse transcriptase" evidence="2">
    <location>
        <begin position="523"/>
        <end position="801"/>
    </location>
</feature>
<dbReference type="PROSITE" id="PS50878">
    <property type="entry name" value="RT_POL"/>
    <property type="match status" value="1"/>
</dbReference>